<evidence type="ECO:0000313" key="1">
    <source>
        <dbReference type="EMBL" id="AFJ63581.1"/>
    </source>
</evidence>
<gene>
    <name evidence="1" type="ORF">MUS_3717</name>
</gene>
<sequence length="47" mass="5391">MAALRTIHSKTPFTSNIGILFNIYIIKENRADVTEFSKDIQITFSMN</sequence>
<dbReference type="KEGG" id="bqy:MUS_3717"/>
<dbReference type="HOGENOM" id="CLU_3164166_0_0_9"/>
<dbReference type="Proteomes" id="UP000002878">
    <property type="component" value="Chromosome"/>
</dbReference>
<dbReference type="EMBL" id="CP003332">
    <property type="protein sequence ID" value="AFJ63581.1"/>
    <property type="molecule type" value="Genomic_DNA"/>
</dbReference>
<reference evidence="1 2" key="1">
    <citation type="journal article" date="2012" name="J. Biotechnol.">
        <title>Genome sequence of the plant growth promoting strain Bacillus amyloliquefaciens subsp. plantarum B9601-Y2 and expression of mersacidin and other secondary metabolites.</title>
        <authorList>
            <person name="He P."/>
            <person name="Hao K."/>
            <person name="Blom J."/>
            <person name="Ruckert C."/>
            <person name="Vater J."/>
            <person name="Mao Z."/>
            <person name="Wu Y."/>
            <person name="Hou M."/>
            <person name="He P."/>
            <person name="He Y."/>
            <person name="Borriss R."/>
        </authorList>
    </citation>
    <scope>NUCLEOTIDE SEQUENCE [LARGE SCALE GENOMIC DNA]</scope>
    <source>
        <strain evidence="1">Y2</strain>
    </source>
</reference>
<dbReference type="AlphaFoldDB" id="I2CAA7"/>
<name>I2CAA7_BACAY</name>
<evidence type="ECO:0000313" key="2">
    <source>
        <dbReference type="Proteomes" id="UP000002878"/>
    </source>
</evidence>
<accession>I2CAA7</accession>
<proteinExistence type="predicted"/>
<organism evidence="1 2">
    <name type="scientific">Bacillus amyloliquefaciens (strain Y2)</name>
    <name type="common">Bacillus amyloliquefaciens subsp. plantarum (strain B9601-Y2)</name>
    <dbReference type="NCBI Taxonomy" id="1155777"/>
    <lineage>
        <taxon>Bacteria</taxon>
        <taxon>Bacillati</taxon>
        <taxon>Bacillota</taxon>
        <taxon>Bacilli</taxon>
        <taxon>Bacillales</taxon>
        <taxon>Bacillaceae</taxon>
        <taxon>Bacillus</taxon>
        <taxon>Bacillus amyloliquefaciens group</taxon>
    </lineage>
</organism>
<protein>
    <submittedName>
        <fullName evidence="1">Uncharacterized protein</fullName>
    </submittedName>
</protein>